<feature type="compositionally biased region" description="Polar residues" evidence="1">
    <location>
        <begin position="141"/>
        <end position="151"/>
    </location>
</feature>
<proteinExistence type="predicted"/>
<dbReference type="Proteomes" id="UP000683925">
    <property type="component" value="Unassembled WGS sequence"/>
</dbReference>
<evidence type="ECO:0000256" key="1">
    <source>
        <dbReference type="SAM" id="MobiDB-lite"/>
    </source>
</evidence>
<organism evidence="2 3">
    <name type="scientific">Paramecium octaurelia</name>
    <dbReference type="NCBI Taxonomy" id="43137"/>
    <lineage>
        <taxon>Eukaryota</taxon>
        <taxon>Sar</taxon>
        <taxon>Alveolata</taxon>
        <taxon>Ciliophora</taxon>
        <taxon>Intramacronucleata</taxon>
        <taxon>Oligohymenophorea</taxon>
        <taxon>Peniculida</taxon>
        <taxon>Parameciidae</taxon>
        <taxon>Paramecium</taxon>
    </lineage>
</organism>
<comment type="caution">
    <text evidence="2">The sequence shown here is derived from an EMBL/GenBank/DDBJ whole genome shotgun (WGS) entry which is preliminary data.</text>
</comment>
<gene>
    <name evidence="2" type="ORF">POCTA_138.1.T1430028</name>
</gene>
<sequence length="168" mass="19348">MLLNYLKIIHFKLNLKDINLKNISELPAGVEPKSQQNKIEAAGPFENRLKPILNDISSKNKPAQKVRILGDTNDYNPLANDLIIKFKMVLQLLNLQFARISKCLFCKSLYQSILQNKVLSQFYYGCGFKATINHFYSEQPQQVSTEQSDLPQQPEPKFHVEVPQQQQD</sequence>
<keyword evidence="3" id="KW-1185">Reference proteome</keyword>
<evidence type="ECO:0000313" key="2">
    <source>
        <dbReference type="EMBL" id="CAD8208044.1"/>
    </source>
</evidence>
<feature type="region of interest" description="Disordered" evidence="1">
    <location>
        <begin position="141"/>
        <end position="168"/>
    </location>
</feature>
<reference evidence="2" key="1">
    <citation type="submission" date="2021-01" db="EMBL/GenBank/DDBJ databases">
        <authorList>
            <consortium name="Genoscope - CEA"/>
            <person name="William W."/>
        </authorList>
    </citation>
    <scope>NUCLEOTIDE SEQUENCE</scope>
</reference>
<dbReference type="OrthoDB" id="272202at2759"/>
<protein>
    <submittedName>
        <fullName evidence="2">Uncharacterized protein</fullName>
    </submittedName>
</protein>
<dbReference type="AlphaFoldDB" id="A0A8S1Y938"/>
<name>A0A8S1Y938_PAROT</name>
<dbReference type="EMBL" id="CAJJDP010000144">
    <property type="protein sequence ID" value="CAD8208044.1"/>
    <property type="molecule type" value="Genomic_DNA"/>
</dbReference>
<dbReference type="OMA" id="INHFYSE"/>
<evidence type="ECO:0000313" key="3">
    <source>
        <dbReference type="Proteomes" id="UP000683925"/>
    </source>
</evidence>
<accession>A0A8S1Y938</accession>